<comment type="caution">
    <text evidence="2">The sequence shown here is derived from an EMBL/GenBank/DDBJ whole genome shotgun (WGS) entry which is preliminary data.</text>
</comment>
<dbReference type="RefSeq" id="WP_129971201.1">
    <property type="nucleotide sequence ID" value="NZ_JACCEW010000007.1"/>
</dbReference>
<gene>
    <name evidence="2" type="ORF">H0A68_18115</name>
</gene>
<reference evidence="2 3" key="1">
    <citation type="submission" date="2020-07" db="EMBL/GenBank/DDBJ databases">
        <title>Taxonomic revisions and descriptions of new bacterial species based on genomic comparisons in the high-G+C-content subgroup of the family Alcaligenaceae.</title>
        <authorList>
            <person name="Szabo A."/>
            <person name="Felfoldi T."/>
        </authorList>
    </citation>
    <scope>NUCLEOTIDE SEQUENCE [LARGE SCALE GENOMIC DNA]</scope>
    <source>
        <strain evidence="2 3">DSM 25264</strain>
    </source>
</reference>
<dbReference type="AlphaFoldDB" id="A0A853FFY3"/>
<dbReference type="Gene3D" id="3.40.50.2300">
    <property type="match status" value="1"/>
</dbReference>
<sequence>MPQQPRFLLYSDKQALATGLADALHDLGPVIQETPAVGKLSSHMVEVRPTMVFLDFLSHYGPEAANDAYEVNLEHASMLAGELARRFPDVPAVALGCASDPGGAITAFRAGVKDFADPNQESDFLAIVERLLGQAPRESGAHPAKLGSVLLLGARPGLGVSTLASHLAGMVQQQLRDAATESGNGKPPRKTPEYLPLAQRVCLLDLGMPVGDNLLYLNIRQGFHFVDAVQNLRRLDDTLINSALPQNDAGVSVLALPRAVEQVRDASLADSIALFERLRDMFGLVITDTGGLSNPPFISAIARSCAQVWVVTDQSLGGLVSLADLLEDLAQQKVDRERLRLIVNRYDPRYGMNAAQIAERFELNLLATLPDRTLALRRSMNTGKLLNQESAADPYVKAVNTLVRELNPDNTSSHRGQRNPMGWLAGLARRSHN</sequence>
<dbReference type="InterPro" id="IPR027417">
    <property type="entry name" value="P-loop_NTPase"/>
</dbReference>
<name>A0A853FFY3_9BURK</name>
<proteinExistence type="predicted"/>
<evidence type="ECO:0000256" key="1">
    <source>
        <dbReference type="SAM" id="MobiDB-lite"/>
    </source>
</evidence>
<feature type="region of interest" description="Disordered" evidence="1">
    <location>
        <begin position="407"/>
        <end position="433"/>
    </location>
</feature>
<accession>A0A853FFY3</accession>
<evidence type="ECO:0000313" key="2">
    <source>
        <dbReference type="EMBL" id="NYT38797.1"/>
    </source>
</evidence>
<dbReference type="SUPFAM" id="SSF52540">
    <property type="entry name" value="P-loop containing nucleoside triphosphate hydrolases"/>
    <property type="match status" value="1"/>
</dbReference>
<dbReference type="Proteomes" id="UP000580517">
    <property type="component" value="Unassembled WGS sequence"/>
</dbReference>
<evidence type="ECO:0000313" key="3">
    <source>
        <dbReference type="Proteomes" id="UP000580517"/>
    </source>
</evidence>
<protein>
    <submittedName>
        <fullName evidence="2">Pilus assembly protein CpaE</fullName>
    </submittedName>
</protein>
<dbReference type="OrthoDB" id="8531995at2"/>
<dbReference type="EMBL" id="JACCEW010000007">
    <property type="protein sequence ID" value="NYT38797.1"/>
    <property type="molecule type" value="Genomic_DNA"/>
</dbReference>
<dbReference type="Gene3D" id="3.40.50.300">
    <property type="entry name" value="P-loop containing nucleotide triphosphate hydrolases"/>
    <property type="match status" value="1"/>
</dbReference>
<keyword evidence="3" id="KW-1185">Reference proteome</keyword>
<organism evidence="2 3">
    <name type="scientific">Allopusillimonas soli</name>
    <dbReference type="NCBI Taxonomy" id="659016"/>
    <lineage>
        <taxon>Bacteria</taxon>
        <taxon>Pseudomonadati</taxon>
        <taxon>Pseudomonadota</taxon>
        <taxon>Betaproteobacteria</taxon>
        <taxon>Burkholderiales</taxon>
        <taxon>Alcaligenaceae</taxon>
        <taxon>Allopusillimonas</taxon>
    </lineage>
</organism>